<name>A0ABN8SXU4_9CNID</name>
<evidence type="ECO:0000313" key="3">
    <source>
        <dbReference type="Proteomes" id="UP001159427"/>
    </source>
</evidence>
<evidence type="ECO:0000256" key="1">
    <source>
        <dbReference type="SAM" id="MobiDB-lite"/>
    </source>
</evidence>
<comment type="caution">
    <text evidence="2">The sequence shown here is derived from an EMBL/GenBank/DDBJ whole genome shotgun (WGS) entry which is preliminary data.</text>
</comment>
<evidence type="ECO:0000313" key="2">
    <source>
        <dbReference type="EMBL" id="CAH3195412.1"/>
    </source>
</evidence>
<evidence type="ECO:0008006" key="4">
    <source>
        <dbReference type="Google" id="ProtNLM"/>
    </source>
</evidence>
<protein>
    <recommendedName>
        <fullName evidence="4">DUF927 domain-containing protein</fullName>
    </recommendedName>
</protein>
<dbReference type="EMBL" id="CALNXI010004260">
    <property type="protein sequence ID" value="CAH3195412.1"/>
    <property type="molecule type" value="Genomic_DNA"/>
</dbReference>
<keyword evidence="3" id="KW-1185">Reference proteome</keyword>
<reference evidence="2 3" key="1">
    <citation type="submission" date="2022-05" db="EMBL/GenBank/DDBJ databases">
        <authorList>
            <consortium name="Genoscope - CEA"/>
            <person name="William W."/>
        </authorList>
    </citation>
    <scope>NUCLEOTIDE SEQUENCE [LARGE SCALE GENOMIC DNA]</scope>
</reference>
<accession>A0ABN8SXU4</accession>
<feature type="region of interest" description="Disordered" evidence="1">
    <location>
        <begin position="583"/>
        <end position="603"/>
    </location>
</feature>
<gene>
    <name evidence="2" type="ORF">PEVE_00030193</name>
</gene>
<organism evidence="2 3">
    <name type="scientific">Porites evermanni</name>
    <dbReference type="NCBI Taxonomy" id="104178"/>
    <lineage>
        <taxon>Eukaryota</taxon>
        <taxon>Metazoa</taxon>
        <taxon>Cnidaria</taxon>
        <taxon>Anthozoa</taxon>
        <taxon>Hexacorallia</taxon>
        <taxon>Scleractinia</taxon>
        <taxon>Fungiina</taxon>
        <taxon>Poritidae</taxon>
        <taxon>Porites</taxon>
    </lineage>
</organism>
<proteinExistence type="predicted"/>
<dbReference type="Proteomes" id="UP001159427">
    <property type="component" value="Unassembled WGS sequence"/>
</dbReference>
<sequence>MPKSSPLKSLSVREGADGKRTLHVKCSDKTYKSIANFYFKIYGLIEFPPEFQRVNGYLLDVIRSSDGVSMRCFVTCEEMGQTKTLRNAINRTFSAQGGVFWQGLKDSQLNEYWLKVLEEYLSQPLESQNRKTAALALGRNGQEGEEVYIFSESIQLDRRGFVVPENEQRITWMVPYLQGVPVSISERSRLKQYLNALPVTIDLPLVPFDWLDFIREVKTFMGRNFLQFILLLAGGMSAFHYQTVLSVVGSCPAPMAVGETASGKSTSLMLVRKLLGGTLISQSSGESVMSELVKSSFPVYWDDPAHPNTLKKVLVSTFQGGGKQTKGGGNELPLTTFVMTVNFTLDEDMRSFERTTPIFFEKILTKSRHSADFMEEKGNVFTKASLHCLPSVIRMGLGLTQGSLQDHVTFFKEKLVGLPGRLPSIYSCYRYFACEIVREVADDTVISEVDVDNHLKSQLIPYVISQYERTNEVHATVNQLIADFITAVEKTKSRDEVCEWLKPCVKVRGLTTGAAIHMRKADLGDLLVKAGTPYSHTNFSQACRKVDGASVDFRSDFGNGHRELSIKISRQAVDKEQLKTIDSYSEDHEEDNDGGEGTSSSSTVCSNCEKLQMQFKEELAFNSATHEKVVLALEKTIEEEGEKCRKL</sequence>